<name>A0ABT9XYI4_9BACI</name>
<dbReference type="RefSeq" id="WP_307410727.1">
    <property type="nucleotide sequence ID" value="NZ_JAUSTW010000006.1"/>
</dbReference>
<dbReference type="EMBL" id="JAUSTW010000006">
    <property type="protein sequence ID" value="MDQ0200628.1"/>
    <property type="molecule type" value="Genomic_DNA"/>
</dbReference>
<keyword evidence="2" id="KW-1185">Reference proteome</keyword>
<proteinExistence type="predicted"/>
<sequence length="72" mass="8067">MWVTEVWSNEDAHQKSLALKKTKETIQRARPLIAGIESIKILQQGGKGRNQVGHSWLKHAIIRGLCYTGNAT</sequence>
<dbReference type="Proteomes" id="UP001224122">
    <property type="component" value="Unassembled WGS sequence"/>
</dbReference>
<accession>A0ABT9XYI4</accession>
<reference evidence="1 2" key="1">
    <citation type="submission" date="2023-07" db="EMBL/GenBank/DDBJ databases">
        <title>Genomic Encyclopedia of Type Strains, Phase IV (KMG-IV): sequencing the most valuable type-strain genomes for metagenomic binning, comparative biology and taxonomic classification.</title>
        <authorList>
            <person name="Goeker M."/>
        </authorList>
    </citation>
    <scope>NUCLEOTIDE SEQUENCE [LARGE SCALE GENOMIC DNA]</scope>
    <source>
        <strain evidence="1 2">DSM 27594</strain>
    </source>
</reference>
<dbReference type="Gene3D" id="3.30.70.100">
    <property type="match status" value="1"/>
</dbReference>
<organism evidence="1 2">
    <name type="scientific">Neobacillus ginsengisoli</name>
    <dbReference type="NCBI Taxonomy" id="904295"/>
    <lineage>
        <taxon>Bacteria</taxon>
        <taxon>Bacillati</taxon>
        <taxon>Bacillota</taxon>
        <taxon>Bacilli</taxon>
        <taxon>Bacillales</taxon>
        <taxon>Bacillaceae</taxon>
        <taxon>Neobacillus</taxon>
    </lineage>
</organism>
<protein>
    <recommendedName>
        <fullName evidence="3">Transposase</fullName>
    </recommendedName>
</protein>
<comment type="caution">
    <text evidence="1">The sequence shown here is derived from an EMBL/GenBank/DDBJ whole genome shotgun (WGS) entry which is preliminary data.</text>
</comment>
<evidence type="ECO:0000313" key="1">
    <source>
        <dbReference type="EMBL" id="MDQ0200628.1"/>
    </source>
</evidence>
<evidence type="ECO:0000313" key="2">
    <source>
        <dbReference type="Proteomes" id="UP001224122"/>
    </source>
</evidence>
<evidence type="ECO:0008006" key="3">
    <source>
        <dbReference type="Google" id="ProtNLM"/>
    </source>
</evidence>
<gene>
    <name evidence="1" type="ORF">J2S10_003817</name>
</gene>